<dbReference type="EMBL" id="JBHLZP010000397">
    <property type="protein sequence ID" value="MFB9837584.1"/>
    <property type="molecule type" value="Genomic_DNA"/>
</dbReference>
<proteinExistence type="predicted"/>
<dbReference type="Proteomes" id="UP001589627">
    <property type="component" value="Unassembled WGS sequence"/>
</dbReference>
<keyword evidence="3" id="KW-1185">Reference proteome</keyword>
<evidence type="ECO:0000313" key="2">
    <source>
        <dbReference type="EMBL" id="MFB9837584.1"/>
    </source>
</evidence>
<evidence type="ECO:0000313" key="3">
    <source>
        <dbReference type="Proteomes" id="UP001589627"/>
    </source>
</evidence>
<name>A0ABV5YR76_9ACTN</name>
<keyword evidence="1" id="KW-0472">Membrane</keyword>
<keyword evidence="1" id="KW-1133">Transmembrane helix</keyword>
<protein>
    <submittedName>
        <fullName evidence="2">Uncharacterized protein</fullName>
    </submittedName>
</protein>
<keyword evidence="1" id="KW-0812">Transmembrane</keyword>
<dbReference type="RefSeq" id="WP_378210457.1">
    <property type="nucleotide sequence ID" value="NZ_JBHLZP010000397.1"/>
</dbReference>
<evidence type="ECO:0000256" key="1">
    <source>
        <dbReference type="SAM" id="Phobius"/>
    </source>
</evidence>
<gene>
    <name evidence="2" type="ORF">ACFFNX_35965</name>
</gene>
<reference evidence="2 3" key="1">
    <citation type="submission" date="2024-09" db="EMBL/GenBank/DDBJ databases">
        <authorList>
            <person name="Sun Q."/>
            <person name="Mori K."/>
        </authorList>
    </citation>
    <scope>NUCLEOTIDE SEQUENCE [LARGE SCALE GENOMIC DNA]</scope>
    <source>
        <strain evidence="2 3">TBRC 0563</strain>
    </source>
</reference>
<feature type="transmembrane region" description="Helical" evidence="1">
    <location>
        <begin position="68"/>
        <end position="92"/>
    </location>
</feature>
<sequence>MFAGWLVLVGGWMPVLALIVTHRKSWPGAVHILTLAGILLPAIGAAGTVAFGFVLGRWVPRIGSWLKIGCAAPVGCLSWVFWFAIAYAVSVAGADASTDDSGAVGAVILEPFALLVIGALLGLGAGIGVACRARATGHAE</sequence>
<feature type="transmembrane region" description="Helical" evidence="1">
    <location>
        <begin position="112"/>
        <end position="131"/>
    </location>
</feature>
<accession>A0ABV5YR76</accession>
<feature type="transmembrane region" description="Helical" evidence="1">
    <location>
        <begin position="33"/>
        <end position="56"/>
    </location>
</feature>
<comment type="caution">
    <text evidence="2">The sequence shown here is derived from an EMBL/GenBank/DDBJ whole genome shotgun (WGS) entry which is preliminary data.</text>
</comment>
<organism evidence="2 3">
    <name type="scientific">Actinoallomurus acaciae</name>
    <dbReference type="NCBI Taxonomy" id="502577"/>
    <lineage>
        <taxon>Bacteria</taxon>
        <taxon>Bacillati</taxon>
        <taxon>Actinomycetota</taxon>
        <taxon>Actinomycetes</taxon>
        <taxon>Streptosporangiales</taxon>
        <taxon>Thermomonosporaceae</taxon>
        <taxon>Actinoallomurus</taxon>
    </lineage>
</organism>